<dbReference type="PROSITE" id="PS50894">
    <property type="entry name" value="HPT"/>
    <property type="match status" value="1"/>
</dbReference>
<dbReference type="InterPro" id="IPR036641">
    <property type="entry name" value="HPT_dom_sf"/>
</dbReference>
<reference evidence="4 5" key="1">
    <citation type="submission" date="2024-01" db="EMBL/GenBank/DDBJ databases">
        <title>The genome sequence of Erythrobacteraceae sp. strain 1XM1-14.</title>
        <authorList>
            <person name="Liu Y."/>
        </authorList>
    </citation>
    <scope>NUCLEOTIDE SEQUENCE [LARGE SCALE GENOMIC DNA]</scope>
    <source>
        <strain evidence="4 5">1XM1-14</strain>
    </source>
</reference>
<protein>
    <submittedName>
        <fullName evidence="4">Hpt domain-containing protein</fullName>
    </submittedName>
</protein>
<dbReference type="Pfam" id="PF01627">
    <property type="entry name" value="Hpt"/>
    <property type="match status" value="1"/>
</dbReference>
<evidence type="ECO:0000313" key="5">
    <source>
        <dbReference type="Proteomes" id="UP001343492"/>
    </source>
</evidence>
<feature type="modified residue" description="Phosphohistidine" evidence="2">
    <location>
        <position position="49"/>
    </location>
</feature>
<proteinExistence type="predicted"/>
<dbReference type="Proteomes" id="UP001343492">
    <property type="component" value="Unassembled WGS sequence"/>
</dbReference>
<dbReference type="EMBL" id="JAZDQV010000019">
    <property type="protein sequence ID" value="MEE1878517.1"/>
    <property type="molecule type" value="Genomic_DNA"/>
</dbReference>
<sequence>MSEFESRIGKLRRRFQLGASEDAIDLESALDQIGKGCLRASRDILDRVHRIAGIAGMLGFAEIHELATSIESEWDEKKDIEGDVRNLIYVLRAINNDKSSDPHKII</sequence>
<evidence type="ECO:0000259" key="3">
    <source>
        <dbReference type="PROSITE" id="PS50894"/>
    </source>
</evidence>
<gene>
    <name evidence="4" type="ORF">VRS74_12585</name>
</gene>
<dbReference type="InterPro" id="IPR008207">
    <property type="entry name" value="Sig_transdc_His_kin_Hpt_dom"/>
</dbReference>
<keyword evidence="1" id="KW-0902">Two-component regulatory system</keyword>
<organism evidence="4 5">
    <name type="scientific">Altererythrobacter litoralis</name>
    <dbReference type="NCBI Taxonomy" id="3113904"/>
    <lineage>
        <taxon>Bacteria</taxon>
        <taxon>Pseudomonadati</taxon>
        <taxon>Pseudomonadota</taxon>
        <taxon>Alphaproteobacteria</taxon>
        <taxon>Sphingomonadales</taxon>
        <taxon>Erythrobacteraceae</taxon>
        <taxon>Altererythrobacter</taxon>
    </lineage>
</organism>
<keyword evidence="5" id="KW-1185">Reference proteome</keyword>
<dbReference type="RefSeq" id="WP_354145580.1">
    <property type="nucleotide sequence ID" value="NZ_JAZDQV010000019.1"/>
</dbReference>
<accession>A0ABU7GHE8</accession>
<comment type="caution">
    <text evidence="4">The sequence shown here is derived from an EMBL/GenBank/DDBJ whole genome shotgun (WGS) entry which is preliminary data.</text>
</comment>
<evidence type="ECO:0000313" key="4">
    <source>
        <dbReference type="EMBL" id="MEE1878517.1"/>
    </source>
</evidence>
<evidence type="ECO:0000256" key="1">
    <source>
        <dbReference type="ARBA" id="ARBA00023012"/>
    </source>
</evidence>
<feature type="domain" description="HPt" evidence="3">
    <location>
        <begin position="4"/>
        <end position="105"/>
    </location>
</feature>
<dbReference type="SUPFAM" id="SSF47226">
    <property type="entry name" value="Histidine-containing phosphotransfer domain, HPT domain"/>
    <property type="match status" value="1"/>
</dbReference>
<name>A0ABU7GHE8_9SPHN</name>
<dbReference type="Gene3D" id="1.20.120.160">
    <property type="entry name" value="HPT domain"/>
    <property type="match status" value="1"/>
</dbReference>
<keyword evidence="2" id="KW-0597">Phosphoprotein</keyword>
<evidence type="ECO:0000256" key="2">
    <source>
        <dbReference type="PROSITE-ProRule" id="PRU00110"/>
    </source>
</evidence>